<feature type="region of interest" description="Disordered" evidence="6">
    <location>
        <begin position="432"/>
        <end position="451"/>
    </location>
</feature>
<comment type="subcellular location">
    <subcellularLocation>
        <location evidence="1">Cytoplasm</location>
        <location evidence="1">Cytoskeleton</location>
        <location evidence="1">Microtubule organizing center</location>
        <location evidence="1">Centrosome</location>
    </subcellularLocation>
</comment>
<organism evidence="7 8">
    <name type="scientific">Saccoglossus kowalevskii</name>
    <name type="common">Acorn worm</name>
    <dbReference type="NCBI Taxonomy" id="10224"/>
    <lineage>
        <taxon>Eukaryota</taxon>
        <taxon>Metazoa</taxon>
        <taxon>Hemichordata</taxon>
        <taxon>Enteropneusta</taxon>
        <taxon>Harrimaniidae</taxon>
        <taxon>Saccoglossus</taxon>
    </lineage>
</organism>
<keyword evidence="3 5" id="KW-0175">Coiled coil</keyword>
<proteinExistence type="predicted"/>
<dbReference type="RefSeq" id="XP_002731112.1">
    <property type="nucleotide sequence ID" value="XM_002731066.2"/>
</dbReference>
<evidence type="ECO:0000256" key="3">
    <source>
        <dbReference type="ARBA" id="ARBA00023054"/>
    </source>
</evidence>
<keyword evidence="4" id="KW-0206">Cytoskeleton</keyword>
<evidence type="ECO:0000256" key="5">
    <source>
        <dbReference type="SAM" id="Coils"/>
    </source>
</evidence>
<keyword evidence="7" id="KW-1185">Reference proteome</keyword>
<dbReference type="SMART" id="SM00368">
    <property type="entry name" value="LRR_RI"/>
    <property type="match status" value="6"/>
</dbReference>
<evidence type="ECO:0000256" key="6">
    <source>
        <dbReference type="SAM" id="MobiDB-lite"/>
    </source>
</evidence>
<reference evidence="8" key="1">
    <citation type="submission" date="2025-08" db="UniProtKB">
        <authorList>
            <consortium name="RefSeq"/>
        </authorList>
    </citation>
    <scope>IDENTIFICATION</scope>
    <source>
        <tissue evidence="8">Testes</tissue>
    </source>
</reference>
<dbReference type="Pfam" id="PF13516">
    <property type="entry name" value="LRR_6"/>
    <property type="match status" value="5"/>
</dbReference>
<protein>
    <submittedName>
        <fullName evidence="8">Leucine-rich repeat-containing protein 45-like</fullName>
    </submittedName>
</protein>
<dbReference type="InterPro" id="IPR052116">
    <property type="entry name" value="Centro_Cilium_Assembly"/>
</dbReference>
<evidence type="ECO:0000256" key="1">
    <source>
        <dbReference type="ARBA" id="ARBA00004300"/>
    </source>
</evidence>
<sequence>MDEFKATYLRLCKDNHVEPQDSVVELLRSCKHSPGSTRSRLDLSTTSLSTETCAVLGKALSADRLFVEVKLADCMIGDEGVKLLAYGMSSNVATKTLDLKGNNIRGAGAEALGKMMRHNHTLKSLVLEWNSLGMWENSFAAFAEGIASNNTLELLDLRNNQIGHDSAGELGVALQRNTTLKHIDLRWNNCGLLGGRALLTSLQHNRSLTRIDMAGNNIPQDIVKAIEVALASNEDRESVTNQHKTRQEILSREIRQLKNEKRQQVSDLMDRLDHQQDSMGRSNRNTSYRIGQLQEALEERKTAFKSIAAKLSMTEASNALAEQKARELADLVERVRQDNSEMVVKHQEELRLERDEKHSSENKLIKELSDTQDRNMKLENRVDELERKCQQQQEQIYELKEDITEKNAEMKVKATQADEKISVEKQKSKEALREAQQKHEKELQRVREDAEDTEKALKDRIQKLEHHRLNLEEEVSRIKAIQLSERMGHEENLLQTKQRVKEEELQRSKHLEDKIRMLQNAKDDLQQHNSQQSQVVAEFQSKYSNATLEVESLKRKLEDLNLELSGKSNETIAEVNKVKLNYQKQISRMESDLQEVEDLREKCTRLEKQMLEQSKQHRETLAARESELSVLSEKLRMKEAEMARIREDEAQRVNMLQSAIMSYVSSSRASPSASPYKS</sequence>
<dbReference type="InterPro" id="IPR032675">
    <property type="entry name" value="LRR_dom_sf"/>
</dbReference>
<evidence type="ECO:0000256" key="4">
    <source>
        <dbReference type="ARBA" id="ARBA00023212"/>
    </source>
</evidence>
<evidence type="ECO:0000313" key="8">
    <source>
        <dbReference type="RefSeq" id="XP_002731112.1"/>
    </source>
</evidence>
<dbReference type="PANTHER" id="PTHR23170">
    <property type="entry name" value="NY-REN-58 ANTIGEN"/>
    <property type="match status" value="1"/>
</dbReference>
<accession>A0ABM0GJB8</accession>
<dbReference type="Gene3D" id="3.80.10.10">
    <property type="entry name" value="Ribonuclease Inhibitor"/>
    <property type="match status" value="2"/>
</dbReference>
<dbReference type="GeneID" id="100376045"/>
<evidence type="ECO:0000256" key="2">
    <source>
        <dbReference type="ARBA" id="ARBA00022490"/>
    </source>
</evidence>
<evidence type="ECO:0000313" key="7">
    <source>
        <dbReference type="Proteomes" id="UP000694865"/>
    </source>
</evidence>
<name>A0ABM0GJB8_SACKO</name>
<dbReference type="SUPFAM" id="SSF52047">
    <property type="entry name" value="RNI-like"/>
    <property type="match status" value="1"/>
</dbReference>
<gene>
    <name evidence="8" type="primary">LOC100376045</name>
</gene>
<dbReference type="PANTHER" id="PTHR23170:SF3">
    <property type="entry name" value="LEUCINE-RICH REPEAT-CONTAINING PROTEIN 45"/>
    <property type="match status" value="1"/>
</dbReference>
<keyword evidence="2" id="KW-0963">Cytoplasm</keyword>
<dbReference type="InterPro" id="IPR001611">
    <property type="entry name" value="Leu-rich_rpt"/>
</dbReference>
<dbReference type="Proteomes" id="UP000694865">
    <property type="component" value="Unplaced"/>
</dbReference>
<feature type="coiled-coil region" evidence="5">
    <location>
        <begin position="240"/>
        <end position="278"/>
    </location>
</feature>